<dbReference type="EMBL" id="JASVWF010000001">
    <property type="protein sequence ID" value="MDL5154355.1"/>
    <property type="molecule type" value="Genomic_DNA"/>
</dbReference>
<dbReference type="Gene3D" id="1.10.1780.10">
    <property type="entry name" value="Clp, N-terminal domain"/>
    <property type="match status" value="1"/>
</dbReference>
<gene>
    <name evidence="1" type="ORF">QRT03_00140</name>
</gene>
<organism evidence="1 2">
    <name type="scientific">Actinomycetospora termitidis</name>
    <dbReference type="NCBI Taxonomy" id="3053470"/>
    <lineage>
        <taxon>Bacteria</taxon>
        <taxon>Bacillati</taxon>
        <taxon>Actinomycetota</taxon>
        <taxon>Actinomycetes</taxon>
        <taxon>Pseudonocardiales</taxon>
        <taxon>Pseudonocardiaceae</taxon>
        <taxon>Actinomycetospora</taxon>
    </lineage>
</organism>
<accession>A0ABT7M115</accession>
<dbReference type="SUPFAM" id="SSF81923">
    <property type="entry name" value="Double Clp-N motif"/>
    <property type="match status" value="1"/>
</dbReference>
<protein>
    <recommendedName>
        <fullName evidence="3">Clp R domain-containing protein</fullName>
    </recommendedName>
</protein>
<proteinExistence type="predicted"/>
<evidence type="ECO:0000313" key="2">
    <source>
        <dbReference type="Proteomes" id="UP001231924"/>
    </source>
</evidence>
<evidence type="ECO:0008006" key="3">
    <source>
        <dbReference type="Google" id="ProtNLM"/>
    </source>
</evidence>
<dbReference type="InterPro" id="IPR036628">
    <property type="entry name" value="Clp_N_dom_sf"/>
</dbReference>
<dbReference type="RefSeq" id="WP_286050385.1">
    <property type="nucleotide sequence ID" value="NZ_JASVWF010000001.1"/>
</dbReference>
<name>A0ABT7M115_9PSEU</name>
<dbReference type="Proteomes" id="UP001231924">
    <property type="component" value="Unassembled WGS sequence"/>
</dbReference>
<evidence type="ECO:0000313" key="1">
    <source>
        <dbReference type="EMBL" id="MDL5154355.1"/>
    </source>
</evidence>
<comment type="caution">
    <text evidence="1">The sequence shown here is derived from an EMBL/GenBank/DDBJ whole genome shotgun (WGS) entry which is preliminary data.</text>
</comment>
<reference evidence="1 2" key="1">
    <citation type="submission" date="2023-06" db="EMBL/GenBank/DDBJ databases">
        <title>Actinomycetospora Odt1-22.</title>
        <authorList>
            <person name="Supong K."/>
        </authorList>
    </citation>
    <scope>NUCLEOTIDE SEQUENCE [LARGE SCALE GENOMIC DNA]</scope>
    <source>
        <strain evidence="1 2">Odt1-22</strain>
    </source>
</reference>
<sequence length="242" mass="24987">MTVTPIFDDLRARLGAGEPEVAPGDLTEGGGIVVRPAGRPSPTPRPVVEGATAFGRGCLAAAPERSTAEGGDGDESARLLAGARREALALGHHRVDTLHVLLAVVRSDAEIGRAFGMRGVGTAVLAVAAGPAVEDPTTPDGRPEQSAVARTVLQRLVHRARAERRSVSAADVATAVVRTPRVADLLVERGVDLDDLVDVLLPGDDHTTPTRLLPRAAAPVTVLLPVPANPADAWTSPLQVAT</sequence>
<keyword evidence="2" id="KW-1185">Reference proteome</keyword>